<dbReference type="InterPro" id="IPR011990">
    <property type="entry name" value="TPR-like_helical_dom_sf"/>
</dbReference>
<organism evidence="4 5">
    <name type="scientific">Methanospirillum hungatei JF-1 (strain ATCC 27890 / DSM 864 / NBRC 100397 / JF-1)</name>
    <dbReference type="NCBI Taxonomy" id="323259"/>
    <lineage>
        <taxon>Archaea</taxon>
        <taxon>Methanobacteriati</taxon>
        <taxon>Methanobacteriota</taxon>
        <taxon>Stenosarchaea group</taxon>
        <taxon>Methanomicrobia</taxon>
        <taxon>Methanomicrobiales</taxon>
        <taxon>Methanospirillaceae</taxon>
        <taxon>Methanospirillum</taxon>
    </lineage>
</organism>
<dbReference type="KEGG" id="mhu:Mhun_0002"/>
<dbReference type="PANTHER" id="PTHR44943">
    <property type="entry name" value="CELLULOSE SYNTHASE OPERON PROTEIN C"/>
    <property type="match status" value="1"/>
</dbReference>
<gene>
    <name evidence="4" type="ordered locus">Mhun_0002</name>
</gene>
<dbReference type="PANTHER" id="PTHR44943:SF4">
    <property type="entry name" value="TPR REPEAT-CONTAINING PROTEIN MJ0798"/>
    <property type="match status" value="1"/>
</dbReference>
<dbReference type="RefSeq" id="WP_011447080.1">
    <property type="nucleotide sequence ID" value="NC_007796.1"/>
</dbReference>
<name>Q2FLH8_METHJ</name>
<dbReference type="Proteomes" id="UP000001941">
    <property type="component" value="Chromosome"/>
</dbReference>
<dbReference type="Pfam" id="PF14559">
    <property type="entry name" value="TPR_19"/>
    <property type="match status" value="1"/>
</dbReference>
<dbReference type="EMBL" id="CP000254">
    <property type="protein sequence ID" value="ABD39783.1"/>
    <property type="molecule type" value="Genomic_DNA"/>
</dbReference>
<dbReference type="eggNOG" id="arCOG03032">
    <property type="taxonomic scope" value="Archaea"/>
</dbReference>
<proteinExistence type="predicted"/>
<evidence type="ECO:0000313" key="5">
    <source>
        <dbReference type="Proteomes" id="UP000001941"/>
    </source>
</evidence>
<sequence>MSTEGTSAFERMYATIDPLIESVFCAADECQIRGEYEIAIRLYKEIIEKEPNNGRAFQKVADCLDHMGNHADALVWYDKALESDPNNAEVWYNKGMTLRKTGYQEEGLSCIQKGISLAMSAPSPRYRV</sequence>
<reference evidence="5" key="1">
    <citation type="journal article" date="2016" name="Stand. Genomic Sci.">
        <title>Complete genome sequence of Methanospirillum hungatei type strain JF1.</title>
        <authorList>
            <person name="Gunsalus R.P."/>
            <person name="Cook L.E."/>
            <person name="Crable B."/>
            <person name="Rohlin L."/>
            <person name="McDonald E."/>
            <person name="Mouttaki H."/>
            <person name="Sieber J.R."/>
            <person name="Poweleit N."/>
            <person name="Zhou H."/>
            <person name="Lapidus A.L."/>
            <person name="Daligault H.E."/>
            <person name="Land M."/>
            <person name="Gilna P."/>
            <person name="Ivanova N."/>
            <person name="Kyrpides N."/>
            <person name="Culley D.E."/>
            <person name="McInerney M.J."/>
        </authorList>
    </citation>
    <scope>NUCLEOTIDE SEQUENCE [LARGE SCALE GENOMIC DNA]</scope>
    <source>
        <strain evidence="5">ATCC 27890 / DSM 864 / NBRC 100397 / JF-1</strain>
    </source>
</reference>
<evidence type="ECO:0000256" key="2">
    <source>
        <dbReference type="ARBA" id="ARBA00022803"/>
    </source>
</evidence>
<dbReference type="InterPro" id="IPR019734">
    <property type="entry name" value="TPR_rpt"/>
</dbReference>
<keyword evidence="1" id="KW-0677">Repeat</keyword>
<dbReference type="STRING" id="323259.Mhun_0002"/>
<keyword evidence="2 3" id="KW-0802">TPR repeat</keyword>
<dbReference type="OrthoDB" id="115601at2157"/>
<evidence type="ECO:0000256" key="3">
    <source>
        <dbReference type="PROSITE-ProRule" id="PRU00339"/>
    </source>
</evidence>
<dbReference type="InterPro" id="IPR051685">
    <property type="entry name" value="Ycf3/AcsC/BcsC/TPR_MFPF"/>
</dbReference>
<evidence type="ECO:0000313" key="4">
    <source>
        <dbReference type="EMBL" id="ABD39783.1"/>
    </source>
</evidence>
<dbReference type="SUPFAM" id="SSF48452">
    <property type="entry name" value="TPR-like"/>
    <property type="match status" value="1"/>
</dbReference>
<dbReference type="AlphaFoldDB" id="Q2FLH8"/>
<dbReference type="Gene3D" id="1.25.40.10">
    <property type="entry name" value="Tetratricopeptide repeat domain"/>
    <property type="match status" value="1"/>
</dbReference>
<protein>
    <submittedName>
        <fullName evidence="4">Tetratricopeptide TPR_2</fullName>
    </submittedName>
</protein>
<dbReference type="EnsemblBacteria" id="ABD39783">
    <property type="protein sequence ID" value="ABD39783"/>
    <property type="gene ID" value="Mhun_0002"/>
</dbReference>
<dbReference type="PROSITE" id="PS50005">
    <property type="entry name" value="TPR"/>
    <property type="match status" value="1"/>
</dbReference>
<dbReference type="SMART" id="SM00028">
    <property type="entry name" value="TPR"/>
    <property type="match status" value="3"/>
</dbReference>
<keyword evidence="5" id="KW-1185">Reference proteome</keyword>
<dbReference type="InParanoid" id="Q2FLH8"/>
<evidence type="ECO:0000256" key="1">
    <source>
        <dbReference type="ARBA" id="ARBA00022737"/>
    </source>
</evidence>
<feature type="repeat" description="TPR" evidence="3">
    <location>
        <begin position="54"/>
        <end position="87"/>
    </location>
</feature>
<dbReference type="HOGENOM" id="CLU_1954676_0_0_2"/>
<accession>Q2FLH8</accession>
<dbReference type="GeneID" id="3922947"/>